<gene>
    <name evidence="1" type="ORF">A6A40_22365</name>
</gene>
<dbReference type="RefSeq" id="WP_108548086.1">
    <property type="nucleotide sequence ID" value="NZ_CP028904.1"/>
</dbReference>
<dbReference type="OrthoDB" id="9814802at2"/>
<dbReference type="InterPro" id="IPR038696">
    <property type="entry name" value="IalB_sf"/>
</dbReference>
<keyword evidence="2" id="KW-1185">Reference proteome</keyword>
<dbReference type="AlphaFoldDB" id="A0A2R4VTP1"/>
<dbReference type="EMBL" id="CP028904">
    <property type="protein sequence ID" value="AWB07809.1"/>
    <property type="molecule type" value="Genomic_DNA"/>
</dbReference>
<protein>
    <submittedName>
        <fullName evidence="1">Invasion protein</fullName>
    </submittedName>
</protein>
<organism evidence="1 2">
    <name type="scientific">Azospirillum humicireducens</name>
    <dbReference type="NCBI Taxonomy" id="1226968"/>
    <lineage>
        <taxon>Bacteria</taxon>
        <taxon>Pseudomonadati</taxon>
        <taxon>Pseudomonadota</taxon>
        <taxon>Alphaproteobacteria</taxon>
        <taxon>Rhodospirillales</taxon>
        <taxon>Azospirillaceae</taxon>
        <taxon>Azospirillum</taxon>
    </lineage>
</organism>
<reference evidence="1 2" key="1">
    <citation type="submission" date="2018-04" db="EMBL/GenBank/DDBJ databases">
        <title>Complete genome sequence of the nitrogen-fixing bacterium Azospirillum humicireducens type strain SgZ-5.</title>
        <authorList>
            <person name="Yu Z."/>
        </authorList>
    </citation>
    <scope>NUCLEOTIDE SEQUENCE [LARGE SCALE GENOMIC DNA]</scope>
    <source>
        <strain evidence="1 2">SgZ-5</strain>
        <plasmid evidence="1 2">pYZ3</plasmid>
    </source>
</reference>
<accession>A0A2R4VTP1</accession>
<evidence type="ECO:0000313" key="2">
    <source>
        <dbReference type="Proteomes" id="UP000077405"/>
    </source>
</evidence>
<dbReference type="InterPro" id="IPR010642">
    <property type="entry name" value="Invasion_prot_B"/>
</dbReference>
<name>A0A2R4VTP1_9PROT</name>
<sequence length="188" mass="19621">MTRPWHHRGRKGVQGPRRWCVLAVPAIVATIAGHAAATGLPGGSSALRETYDRWEVACVAQETSPRCFMMQTLLDGESRQRLLTVEVLPAPGGTATATLIMPFGLDLAKGVTLSYGDDAKGPSRPITTCLPIGCIVPLAFDAATIAGLKKAATLTVGAVTMDGGKAVRIPVPLKGFPAAFARISAMSN</sequence>
<dbReference type="Gene3D" id="2.60.40.1880">
    <property type="entry name" value="Invasion associated locus B (IalB) protein"/>
    <property type="match status" value="1"/>
</dbReference>
<dbReference type="Proteomes" id="UP000077405">
    <property type="component" value="Plasmid pYZ3"/>
</dbReference>
<evidence type="ECO:0000313" key="1">
    <source>
        <dbReference type="EMBL" id="AWB07809.1"/>
    </source>
</evidence>
<keyword evidence="1" id="KW-0614">Plasmid</keyword>
<dbReference type="Pfam" id="PF06776">
    <property type="entry name" value="IalB"/>
    <property type="match status" value="1"/>
</dbReference>
<proteinExistence type="predicted"/>
<geneLocation type="plasmid" evidence="1 2">
    <name>pYZ3</name>
</geneLocation>
<dbReference type="KEGG" id="ahu:A6A40_22365"/>